<comment type="caution">
    <text evidence="6">The sequence shown here is derived from an EMBL/GenBank/DDBJ whole genome shotgun (WGS) entry which is preliminary data.</text>
</comment>
<dbReference type="InterPro" id="IPR018490">
    <property type="entry name" value="cNMP-bd_dom_sf"/>
</dbReference>
<evidence type="ECO:0000313" key="6">
    <source>
        <dbReference type="EMBL" id="MEI9413121.1"/>
    </source>
</evidence>
<evidence type="ECO:0000259" key="5">
    <source>
        <dbReference type="PROSITE" id="PS51063"/>
    </source>
</evidence>
<dbReference type="Gene3D" id="2.60.120.10">
    <property type="entry name" value="Jelly Rolls"/>
    <property type="match status" value="1"/>
</dbReference>
<feature type="region of interest" description="Disordered" evidence="4">
    <location>
        <begin position="224"/>
        <end position="244"/>
    </location>
</feature>
<dbReference type="SMART" id="SM00419">
    <property type="entry name" value="HTH_CRP"/>
    <property type="match status" value="1"/>
</dbReference>
<dbReference type="EMBL" id="JAPYKS010000051">
    <property type="protein sequence ID" value="MEI9413121.1"/>
    <property type="molecule type" value="Genomic_DNA"/>
</dbReference>
<evidence type="ECO:0000256" key="3">
    <source>
        <dbReference type="ARBA" id="ARBA00023163"/>
    </source>
</evidence>
<evidence type="ECO:0000256" key="2">
    <source>
        <dbReference type="ARBA" id="ARBA00023125"/>
    </source>
</evidence>
<proteinExistence type="predicted"/>
<keyword evidence="7" id="KW-1185">Reference proteome</keyword>
<reference evidence="6 7" key="1">
    <citation type="submission" date="2022-12" db="EMBL/GenBank/DDBJ databases">
        <authorList>
            <person name="Muema E."/>
        </authorList>
    </citation>
    <scope>NUCLEOTIDE SEQUENCE [LARGE SCALE GENOMIC DNA]</scope>
    <source>
        <strain evidence="7">1326</strain>
    </source>
</reference>
<keyword evidence="3" id="KW-0804">Transcription</keyword>
<keyword evidence="1" id="KW-0805">Transcription regulation</keyword>
<sequence length="244" mass="26685">MPQSTFRNHILKALAPADFALVRPSLHRVILSIKTQLVAANAPIKYVYFPEAGVASVVAAMSGERQSEVGVIGREGMTGLALVLGQDKSPNQTFIQIASNGWCLAAPMLRTALAESSTLRDALLRYAHTFMVQSSRTSLVNSRSNIEERLARWLLMVHDRVDSNRIELTHDLLAIMLGTRRPGVTTAMQMLEYRGFISAKRGALEIRDRAGLVAVTNGAYGEEEQRPFRQLAASPEPGAVSRAS</sequence>
<dbReference type="SUPFAM" id="SSF46785">
    <property type="entry name" value="Winged helix' DNA-binding domain"/>
    <property type="match status" value="1"/>
</dbReference>
<gene>
    <name evidence="6" type="ORF">O7A60_30910</name>
</gene>
<dbReference type="PROSITE" id="PS51063">
    <property type="entry name" value="HTH_CRP_2"/>
    <property type="match status" value="1"/>
</dbReference>
<keyword evidence="2" id="KW-0238">DNA-binding</keyword>
<dbReference type="SUPFAM" id="SSF51206">
    <property type="entry name" value="cAMP-binding domain-like"/>
    <property type="match status" value="1"/>
</dbReference>
<evidence type="ECO:0000313" key="7">
    <source>
        <dbReference type="Proteomes" id="UP001387293"/>
    </source>
</evidence>
<accession>A0ABU8L576</accession>
<evidence type="ECO:0000256" key="4">
    <source>
        <dbReference type="SAM" id="MobiDB-lite"/>
    </source>
</evidence>
<dbReference type="InterPro" id="IPR012318">
    <property type="entry name" value="HTH_CRP"/>
</dbReference>
<feature type="domain" description="HTH crp-type" evidence="5">
    <location>
        <begin position="144"/>
        <end position="210"/>
    </location>
</feature>
<protein>
    <submittedName>
        <fullName evidence="6">Crp/Fnr family transcriptional regulator</fullName>
    </submittedName>
</protein>
<dbReference type="InterPro" id="IPR014710">
    <property type="entry name" value="RmlC-like_jellyroll"/>
</dbReference>
<dbReference type="Pfam" id="PF13545">
    <property type="entry name" value="HTH_Crp_2"/>
    <property type="match status" value="1"/>
</dbReference>
<dbReference type="Proteomes" id="UP001387293">
    <property type="component" value="Unassembled WGS sequence"/>
</dbReference>
<organism evidence="6 7">
    <name type="scientific">Mesorhizobium salmacidum</name>
    <dbReference type="NCBI Taxonomy" id="3015171"/>
    <lineage>
        <taxon>Bacteria</taxon>
        <taxon>Pseudomonadati</taxon>
        <taxon>Pseudomonadota</taxon>
        <taxon>Alphaproteobacteria</taxon>
        <taxon>Hyphomicrobiales</taxon>
        <taxon>Phyllobacteriaceae</taxon>
        <taxon>Mesorhizobium</taxon>
    </lineage>
</organism>
<dbReference type="RefSeq" id="WP_337109443.1">
    <property type="nucleotide sequence ID" value="NZ_JAPYKS010000051.1"/>
</dbReference>
<name>A0ABU8L576_9HYPH</name>
<dbReference type="InterPro" id="IPR036390">
    <property type="entry name" value="WH_DNA-bd_sf"/>
</dbReference>
<evidence type="ECO:0000256" key="1">
    <source>
        <dbReference type="ARBA" id="ARBA00023015"/>
    </source>
</evidence>